<evidence type="ECO:0000256" key="2">
    <source>
        <dbReference type="SAM" id="Phobius"/>
    </source>
</evidence>
<reference evidence="3 4" key="1">
    <citation type="journal article" date="2014" name="Genome Biol. Evol.">
        <title>The secreted proteins of Achlya hypogyna and Thraustotheca clavata identify the ancestral oomycete secretome and reveal gene acquisitions by horizontal gene transfer.</title>
        <authorList>
            <person name="Misner I."/>
            <person name="Blouin N."/>
            <person name="Leonard G."/>
            <person name="Richards T.A."/>
            <person name="Lane C.E."/>
        </authorList>
    </citation>
    <scope>NUCLEOTIDE SEQUENCE [LARGE SCALE GENOMIC DNA]</scope>
    <source>
        <strain evidence="3 4">ATCC 48635</strain>
    </source>
</reference>
<feature type="region of interest" description="Disordered" evidence="1">
    <location>
        <begin position="1"/>
        <end position="21"/>
    </location>
</feature>
<dbReference type="EMBL" id="JNBR01001100">
    <property type="protein sequence ID" value="OQR88764.1"/>
    <property type="molecule type" value="Genomic_DNA"/>
</dbReference>
<evidence type="ECO:0000256" key="1">
    <source>
        <dbReference type="SAM" id="MobiDB-lite"/>
    </source>
</evidence>
<keyword evidence="2" id="KW-1133">Transmembrane helix</keyword>
<proteinExistence type="predicted"/>
<dbReference type="OrthoDB" id="66795at2759"/>
<dbReference type="Proteomes" id="UP000243579">
    <property type="component" value="Unassembled WGS sequence"/>
</dbReference>
<evidence type="ECO:0000313" key="4">
    <source>
        <dbReference type="Proteomes" id="UP000243579"/>
    </source>
</evidence>
<evidence type="ECO:0000313" key="3">
    <source>
        <dbReference type="EMBL" id="OQR88764.1"/>
    </source>
</evidence>
<protein>
    <recommendedName>
        <fullName evidence="5">Transmembrane protein</fullName>
    </recommendedName>
</protein>
<dbReference type="AlphaFoldDB" id="A0A1V9YSG1"/>
<keyword evidence="2" id="KW-0472">Membrane</keyword>
<accession>A0A1V9YSG1</accession>
<gene>
    <name evidence="3" type="ORF">ACHHYP_06644</name>
</gene>
<comment type="caution">
    <text evidence="3">The sequence shown here is derived from an EMBL/GenBank/DDBJ whole genome shotgun (WGS) entry which is preliminary data.</text>
</comment>
<sequence>MQQRRPPAVKQSSSGGSMWDKEASDFWKDMKVDDNRKKLPSASSRLLSAVAVSALVLLGSLYVYSTRSISVDLSEELRESIVRANCTKLAVQSRWHADMCQRICPDNEFNEPCTNGCLYGTMTVTKEVCIDRPLNATESAMCPYRVDCAGACVEYANVRPIPAKRNACEGGCSSVVPSSCKRAMDLLDELAKMDA</sequence>
<evidence type="ECO:0008006" key="5">
    <source>
        <dbReference type="Google" id="ProtNLM"/>
    </source>
</evidence>
<keyword evidence="4" id="KW-1185">Reference proteome</keyword>
<name>A0A1V9YSG1_ACHHY</name>
<keyword evidence="2" id="KW-0812">Transmembrane</keyword>
<feature type="transmembrane region" description="Helical" evidence="2">
    <location>
        <begin position="46"/>
        <end position="64"/>
    </location>
</feature>
<organism evidence="3 4">
    <name type="scientific">Achlya hypogyna</name>
    <name type="common">Oomycete</name>
    <name type="synonym">Protoachlya hypogyna</name>
    <dbReference type="NCBI Taxonomy" id="1202772"/>
    <lineage>
        <taxon>Eukaryota</taxon>
        <taxon>Sar</taxon>
        <taxon>Stramenopiles</taxon>
        <taxon>Oomycota</taxon>
        <taxon>Saprolegniomycetes</taxon>
        <taxon>Saprolegniales</taxon>
        <taxon>Achlyaceae</taxon>
        <taxon>Achlya</taxon>
    </lineage>
</organism>